<sequence length="189" mass="21443">MSGDNTAFFYGTLMAPEVFFSVCYGDKAPPKVIKDLHTFTPAILEGYCRHRVHGADYPGVIAEKGHTVLGIYATGLTDANVLKLDTFEGSEYTKTTVQVKLVKKDGDKTSEGERKETSVYVFNTPAYLDKVEWDFEEFRKEKMQFWTRGGWAFDPGKSTLFTHTRPPLLTLLNQIRLIRFPTTDLVMLL</sequence>
<evidence type="ECO:0000313" key="5">
    <source>
        <dbReference type="EMBL" id="KAJ4326619.1"/>
    </source>
</evidence>
<proteinExistence type="inferred from homology"/>
<evidence type="ECO:0000259" key="4">
    <source>
        <dbReference type="Pfam" id="PF06094"/>
    </source>
</evidence>
<dbReference type="PANTHER" id="PTHR31544">
    <property type="entry name" value="AIG2-LIKE PROTEIN D"/>
    <property type="match status" value="1"/>
</dbReference>
<comment type="similarity">
    <text evidence="1">Belongs to the gamma-glutamylcyclotransferase family.</text>
</comment>
<evidence type="ECO:0000256" key="2">
    <source>
        <dbReference type="ARBA" id="ARBA00022679"/>
    </source>
</evidence>
<dbReference type="GO" id="GO:0016740">
    <property type="term" value="F:transferase activity"/>
    <property type="evidence" value="ECO:0007669"/>
    <property type="project" value="UniProtKB-KW"/>
</dbReference>
<keyword evidence="6" id="KW-1185">Reference proteome</keyword>
<dbReference type="CDD" id="cd06661">
    <property type="entry name" value="GGCT_like"/>
    <property type="match status" value="1"/>
</dbReference>
<accession>A0A9W8WI84</accession>
<organism evidence="5 6">
    <name type="scientific">Fusarium piperis</name>
    <dbReference type="NCBI Taxonomy" id="1435070"/>
    <lineage>
        <taxon>Eukaryota</taxon>
        <taxon>Fungi</taxon>
        <taxon>Dikarya</taxon>
        <taxon>Ascomycota</taxon>
        <taxon>Pezizomycotina</taxon>
        <taxon>Sordariomycetes</taxon>
        <taxon>Hypocreomycetidae</taxon>
        <taxon>Hypocreales</taxon>
        <taxon>Nectriaceae</taxon>
        <taxon>Fusarium</taxon>
        <taxon>Fusarium solani species complex</taxon>
    </lineage>
</organism>
<dbReference type="EMBL" id="JAPEUR010000039">
    <property type="protein sequence ID" value="KAJ4326619.1"/>
    <property type="molecule type" value="Genomic_DNA"/>
</dbReference>
<dbReference type="PANTHER" id="PTHR31544:SF2">
    <property type="entry name" value="AIG2-LIKE PROTEIN D"/>
    <property type="match status" value="1"/>
</dbReference>
<dbReference type="InterPro" id="IPR036568">
    <property type="entry name" value="GGCT-like_sf"/>
</dbReference>
<dbReference type="InterPro" id="IPR013024">
    <property type="entry name" value="GGCT-like"/>
</dbReference>
<keyword evidence="2" id="KW-0808">Transferase</keyword>
<dbReference type="Gene3D" id="3.10.490.10">
    <property type="entry name" value="Gamma-glutamyl cyclotransferase-like"/>
    <property type="match status" value="1"/>
</dbReference>
<dbReference type="Pfam" id="PF06094">
    <property type="entry name" value="GGACT"/>
    <property type="match status" value="1"/>
</dbReference>
<dbReference type="SUPFAM" id="SSF110857">
    <property type="entry name" value="Gamma-glutamyl cyclotransferase-like"/>
    <property type="match status" value="1"/>
</dbReference>
<evidence type="ECO:0000256" key="1">
    <source>
        <dbReference type="ARBA" id="ARBA00008861"/>
    </source>
</evidence>
<dbReference type="OrthoDB" id="1044435at2759"/>
<name>A0A9W8WI84_9HYPO</name>
<dbReference type="InterPro" id="IPR045038">
    <property type="entry name" value="AIG2-like"/>
</dbReference>
<feature type="domain" description="Gamma-glutamylcyclotransferase AIG2-like" evidence="4">
    <location>
        <begin position="8"/>
        <end position="124"/>
    </location>
</feature>
<dbReference type="Proteomes" id="UP001140502">
    <property type="component" value="Unassembled WGS sequence"/>
</dbReference>
<reference evidence="5" key="1">
    <citation type="submission" date="2022-10" db="EMBL/GenBank/DDBJ databases">
        <title>Tapping the CABI collections for fungal endophytes: first genome assemblies for Collariella, Neodidymelliopsis, Ascochyta clinopodiicola, Didymella pomorum, Didymosphaeria variabile, Neocosmospora piperis and Neocucurbitaria cava.</title>
        <authorList>
            <person name="Hill R."/>
        </authorList>
    </citation>
    <scope>NUCLEOTIDE SEQUENCE</scope>
    <source>
        <strain evidence="5">IMI 366586</strain>
    </source>
</reference>
<dbReference type="AlphaFoldDB" id="A0A9W8WI84"/>
<gene>
    <name evidence="5" type="ORF">N0V84_002953</name>
</gene>
<protein>
    <recommendedName>
        <fullName evidence="3">Putative gamma-glutamylcyclotransferase</fullName>
    </recommendedName>
</protein>
<dbReference type="InterPro" id="IPR009288">
    <property type="entry name" value="AIG2-like_dom"/>
</dbReference>
<comment type="caution">
    <text evidence="5">The sequence shown here is derived from an EMBL/GenBank/DDBJ whole genome shotgun (WGS) entry which is preliminary data.</text>
</comment>
<evidence type="ECO:0000256" key="3">
    <source>
        <dbReference type="ARBA" id="ARBA00030602"/>
    </source>
</evidence>
<evidence type="ECO:0000313" key="6">
    <source>
        <dbReference type="Proteomes" id="UP001140502"/>
    </source>
</evidence>